<dbReference type="EMBL" id="AP027370">
    <property type="protein sequence ID" value="BDY13387.1"/>
    <property type="molecule type" value="Genomic_DNA"/>
</dbReference>
<dbReference type="PANTHER" id="PTHR35024:SF4">
    <property type="entry name" value="POLYMER-FORMING CYTOSKELETAL PROTEIN"/>
    <property type="match status" value="1"/>
</dbReference>
<comment type="similarity">
    <text evidence="1">Belongs to the bactofilin family.</text>
</comment>
<proteinExistence type="inferred from homology"/>
<dbReference type="Pfam" id="PF04519">
    <property type="entry name" value="Bactofilin"/>
    <property type="match status" value="1"/>
</dbReference>
<evidence type="ECO:0008006" key="5">
    <source>
        <dbReference type="Google" id="ProtNLM"/>
    </source>
</evidence>
<protein>
    <recommendedName>
        <fullName evidence="5">Polymer-forming cytoskeletal protein</fullName>
    </recommendedName>
</protein>
<evidence type="ECO:0000313" key="4">
    <source>
        <dbReference type="Proteomes" id="UP001321445"/>
    </source>
</evidence>
<sequence>MGIFHRTGKSHGRTGHTTIVAPGTKVTGTIRSGGGIHIDGEVEGNVEAKSYVIVAKGAVVHGDIHAAEVYLSGTVHGDIWALEIERYATGVCHGQIEAFKINEDITKR</sequence>
<dbReference type="Proteomes" id="UP001321445">
    <property type="component" value="Chromosome"/>
</dbReference>
<dbReference type="PANTHER" id="PTHR35024">
    <property type="entry name" value="HYPOTHETICAL CYTOSOLIC PROTEIN"/>
    <property type="match status" value="1"/>
</dbReference>
<evidence type="ECO:0000256" key="2">
    <source>
        <dbReference type="SAM" id="MobiDB-lite"/>
    </source>
</evidence>
<gene>
    <name evidence="3" type="ORF">HCR_16990</name>
</gene>
<reference evidence="3 4" key="1">
    <citation type="submission" date="2023-03" db="EMBL/GenBank/DDBJ databases">
        <title>Description of Hydrogenimonas sp. ISO32.</title>
        <authorList>
            <person name="Mino S."/>
            <person name="Fukazawa S."/>
            <person name="Sawabe T."/>
        </authorList>
    </citation>
    <scope>NUCLEOTIDE SEQUENCE [LARGE SCALE GENOMIC DNA]</scope>
    <source>
        <strain evidence="3 4">ISO32</strain>
    </source>
</reference>
<feature type="region of interest" description="Disordered" evidence="2">
    <location>
        <begin position="1"/>
        <end position="20"/>
    </location>
</feature>
<keyword evidence="4" id="KW-1185">Reference proteome</keyword>
<feature type="compositionally biased region" description="Basic residues" evidence="2">
    <location>
        <begin position="1"/>
        <end position="14"/>
    </location>
</feature>
<dbReference type="InterPro" id="IPR007607">
    <property type="entry name" value="BacA/B"/>
</dbReference>
<evidence type="ECO:0000313" key="3">
    <source>
        <dbReference type="EMBL" id="BDY13387.1"/>
    </source>
</evidence>
<organism evidence="3 4">
    <name type="scientific">Hydrogenimonas cancrithermarum</name>
    <dbReference type="NCBI Taxonomy" id="2993563"/>
    <lineage>
        <taxon>Bacteria</taxon>
        <taxon>Pseudomonadati</taxon>
        <taxon>Campylobacterota</taxon>
        <taxon>Epsilonproteobacteria</taxon>
        <taxon>Campylobacterales</taxon>
        <taxon>Hydrogenimonadaceae</taxon>
        <taxon>Hydrogenimonas</taxon>
    </lineage>
</organism>
<accession>A0ABM8FP14</accession>
<evidence type="ECO:0000256" key="1">
    <source>
        <dbReference type="ARBA" id="ARBA00044755"/>
    </source>
</evidence>
<name>A0ABM8FP14_9BACT</name>